<gene>
    <name evidence="2" type="ORF">SAMN02745702_02563</name>
</gene>
<dbReference type="Proteomes" id="UP000189733">
    <property type="component" value="Unassembled WGS sequence"/>
</dbReference>
<reference evidence="2 3" key="1">
    <citation type="submission" date="2017-02" db="EMBL/GenBank/DDBJ databases">
        <authorList>
            <person name="Peterson S.W."/>
        </authorList>
    </citation>
    <scope>NUCLEOTIDE SEQUENCE [LARGE SCALE GENOMIC DNA]</scope>
    <source>
        <strain evidence="2 3">DSM 18034</strain>
    </source>
</reference>
<dbReference type="CDD" id="cd11378">
    <property type="entry name" value="DUF296"/>
    <property type="match status" value="1"/>
</dbReference>
<dbReference type="AlphaFoldDB" id="A0A1T4WQQ3"/>
<dbReference type="Gene3D" id="3.30.1330.80">
    <property type="entry name" value="Hypothetical protein, similar to alpha- acetolactate decarboxylase, domain 2"/>
    <property type="match status" value="1"/>
</dbReference>
<protein>
    <recommendedName>
        <fullName evidence="1">PPC domain-containing protein</fullName>
    </recommendedName>
</protein>
<organism evidence="2 3">
    <name type="scientific">Desulfobaculum bizertense DSM 18034</name>
    <dbReference type="NCBI Taxonomy" id="1121442"/>
    <lineage>
        <taxon>Bacteria</taxon>
        <taxon>Pseudomonadati</taxon>
        <taxon>Thermodesulfobacteriota</taxon>
        <taxon>Desulfovibrionia</taxon>
        <taxon>Desulfovibrionales</taxon>
        <taxon>Desulfovibrionaceae</taxon>
        <taxon>Desulfobaculum</taxon>
    </lineage>
</organism>
<dbReference type="RefSeq" id="WP_078685836.1">
    <property type="nucleotide sequence ID" value="NZ_FUYA01000010.1"/>
</dbReference>
<accession>A0A1T4WQQ3</accession>
<dbReference type="InterPro" id="IPR005175">
    <property type="entry name" value="PPC_dom"/>
</dbReference>
<dbReference type="EMBL" id="FUYA01000010">
    <property type="protein sequence ID" value="SKA79702.1"/>
    <property type="molecule type" value="Genomic_DNA"/>
</dbReference>
<sequence>MDYRKFGSKLLIRLDPGEELVASLTEICKKEQIVLASVSGIGAVNRVTVGLFRTKEKKYLSDELRDDFEITALAGNVSTMNGETYLHLHITVANAEHKTFGGHLNEAHVSATAEIVLDILDGEIDRFHSDEIGLNLLKFD</sequence>
<dbReference type="PANTHER" id="PTHR34988:SF1">
    <property type="entry name" value="DNA-BINDING PROTEIN"/>
    <property type="match status" value="1"/>
</dbReference>
<dbReference type="InterPro" id="IPR025707">
    <property type="entry name" value="DNA_bp_PD1"/>
</dbReference>
<evidence type="ECO:0000313" key="2">
    <source>
        <dbReference type="EMBL" id="SKA79702.1"/>
    </source>
</evidence>
<dbReference type="PIRSF" id="PIRSF016702">
    <property type="entry name" value="DNA_bp_PD1"/>
    <property type="match status" value="1"/>
</dbReference>
<keyword evidence="3" id="KW-1185">Reference proteome</keyword>
<proteinExistence type="predicted"/>
<dbReference type="SUPFAM" id="SSF117856">
    <property type="entry name" value="AF0104/ALDC/Ptd012-like"/>
    <property type="match status" value="1"/>
</dbReference>
<dbReference type="Pfam" id="PF03479">
    <property type="entry name" value="PCC"/>
    <property type="match status" value="1"/>
</dbReference>
<evidence type="ECO:0000313" key="3">
    <source>
        <dbReference type="Proteomes" id="UP000189733"/>
    </source>
</evidence>
<feature type="domain" description="PPC" evidence="1">
    <location>
        <begin position="4"/>
        <end position="140"/>
    </location>
</feature>
<dbReference type="OrthoDB" id="9791702at2"/>
<dbReference type="PANTHER" id="PTHR34988">
    <property type="entry name" value="PROTEIN, PUTATIVE-RELATED"/>
    <property type="match status" value="1"/>
</dbReference>
<dbReference type="STRING" id="1121442.SAMN02745702_02563"/>
<dbReference type="PROSITE" id="PS51742">
    <property type="entry name" value="PPC"/>
    <property type="match status" value="1"/>
</dbReference>
<name>A0A1T4WQQ3_9BACT</name>
<evidence type="ECO:0000259" key="1">
    <source>
        <dbReference type="PROSITE" id="PS51742"/>
    </source>
</evidence>